<reference evidence="2 3" key="1">
    <citation type="submission" date="2024-10" db="EMBL/GenBank/DDBJ databases">
        <title>The Natural Products Discovery Center: Release of the First 8490 Sequenced Strains for Exploring Actinobacteria Biosynthetic Diversity.</title>
        <authorList>
            <person name="Kalkreuter E."/>
            <person name="Kautsar S.A."/>
            <person name="Yang D."/>
            <person name="Bader C.D."/>
            <person name="Teijaro C.N."/>
            <person name="Fluegel L."/>
            <person name="Davis C.M."/>
            <person name="Simpson J.R."/>
            <person name="Lauterbach L."/>
            <person name="Steele A.D."/>
            <person name="Gui C."/>
            <person name="Meng S."/>
            <person name="Li G."/>
            <person name="Viehrig K."/>
            <person name="Ye F."/>
            <person name="Su P."/>
            <person name="Kiefer A.F."/>
            <person name="Nichols A."/>
            <person name="Cepeda A.J."/>
            <person name="Yan W."/>
            <person name="Fan B."/>
            <person name="Jiang Y."/>
            <person name="Adhikari A."/>
            <person name="Zheng C.-J."/>
            <person name="Schuster L."/>
            <person name="Cowan T.M."/>
            <person name="Smanski M.J."/>
            <person name="Chevrette M.G."/>
            <person name="De Carvalho L.P.S."/>
            <person name="Shen B."/>
        </authorList>
    </citation>
    <scope>NUCLEOTIDE SEQUENCE [LARGE SCALE GENOMIC DNA]</scope>
    <source>
        <strain evidence="2 3">NPDC007066</strain>
    </source>
</reference>
<evidence type="ECO:0000256" key="1">
    <source>
        <dbReference type="SAM" id="MobiDB-lite"/>
    </source>
</evidence>
<evidence type="ECO:0000313" key="3">
    <source>
        <dbReference type="Proteomes" id="UP001601288"/>
    </source>
</evidence>
<dbReference type="EMBL" id="JBIAFP010000007">
    <property type="protein sequence ID" value="MFE9225679.1"/>
    <property type="molecule type" value="Genomic_DNA"/>
</dbReference>
<protein>
    <submittedName>
        <fullName evidence="2">DUF6233 domain-containing protein</fullName>
    </submittedName>
</protein>
<accession>A0ABW6LF78</accession>
<proteinExistence type="predicted"/>
<sequence length="167" mass="17872">MTSLHGGRRTARSFPAEIALTLPDGQTVQVRLHERREVPGPHPWRYLVGVPSWVARPDGVEAAEYTVWVTDRQLTPIEGVDLSGVPTHRPPGPLPRAAPGWVVHPAPERRGRTVVHDATCRHAAGDGTELGTLEAVDALMRDGARACTDCDAAAVLVPALELGQGHG</sequence>
<name>A0ABW6LF78_9ACTN</name>
<gene>
    <name evidence="2" type="ORF">ACFYM3_13785</name>
</gene>
<evidence type="ECO:0000313" key="2">
    <source>
        <dbReference type="EMBL" id="MFE9225679.1"/>
    </source>
</evidence>
<keyword evidence="3" id="KW-1185">Reference proteome</keyword>
<comment type="caution">
    <text evidence="2">The sequence shown here is derived from an EMBL/GenBank/DDBJ whole genome shotgun (WGS) entry which is preliminary data.</text>
</comment>
<organism evidence="2 3">
    <name type="scientific">Streptomyces massasporeus</name>
    <dbReference type="NCBI Taxonomy" id="67324"/>
    <lineage>
        <taxon>Bacteria</taxon>
        <taxon>Bacillati</taxon>
        <taxon>Actinomycetota</taxon>
        <taxon>Actinomycetes</taxon>
        <taxon>Kitasatosporales</taxon>
        <taxon>Streptomycetaceae</taxon>
        <taxon>Streptomyces</taxon>
    </lineage>
</organism>
<dbReference type="Proteomes" id="UP001601288">
    <property type="component" value="Unassembled WGS sequence"/>
</dbReference>
<feature type="region of interest" description="Disordered" evidence="1">
    <location>
        <begin position="80"/>
        <end position="100"/>
    </location>
</feature>
<dbReference type="InterPro" id="IPR046200">
    <property type="entry name" value="DUF6233"/>
</dbReference>
<dbReference type="RefSeq" id="WP_358282829.1">
    <property type="nucleotide sequence ID" value="NZ_JBEYGJ010000014.1"/>
</dbReference>
<dbReference type="Pfam" id="PF19746">
    <property type="entry name" value="DUF6233"/>
    <property type="match status" value="1"/>
</dbReference>